<reference evidence="1 2" key="1">
    <citation type="submission" date="2024-09" db="EMBL/GenBank/DDBJ databases">
        <authorList>
            <person name="Sun Q."/>
            <person name="Mori K."/>
        </authorList>
    </citation>
    <scope>NUCLEOTIDE SEQUENCE [LARGE SCALE GENOMIC DNA]</scope>
    <source>
        <strain evidence="1 2">CCM 7957</strain>
    </source>
</reference>
<gene>
    <name evidence="1" type="ORF">ACFFJD_15965</name>
</gene>
<accession>A0ABV6HBS4</accession>
<dbReference type="Pfam" id="PF10117">
    <property type="entry name" value="McrBC"/>
    <property type="match status" value="1"/>
</dbReference>
<evidence type="ECO:0008006" key="3">
    <source>
        <dbReference type="Google" id="ProtNLM"/>
    </source>
</evidence>
<sequence>MPQDDSAERLVIDDLTSEAFWERRPTDDEQRWLAEIAELSAEPFVLNMQLRGDHEPTIEPILTRDVDGWRANRYVGEIRHRGRVLEIRPRLGTDVITGWIGTILNVQVLPNAAAHSTETGTVVTQLLAALWRASVLTAGQHALPRTPTKVSTTGLAVRGRLDVAAAARRRAGGHRDVVSTRVVRSYDNAPARAVLLADRYFGQRLAGDRWRGTRLDEQMTVLRNAAGARPAMPTLHQIRTARYSPITLKWRRAAELSWRILNDDPLRVNAADDSTHGVLIDVAELWEMFVLHCVGLATERPVRHGTTEHVSGHLARSAVDPQRTIGNLYPDVLVGETPIDAVLDAKYKQLGGRRGVDREDLYQLHAYATTFQAPIAALAYPEVAGDGVFGDGVSMQERNSPWQTDHSGLWFQTLPTERTACVDNLRAWLDQR</sequence>
<comment type="caution">
    <text evidence="1">The sequence shown here is derived from an EMBL/GenBank/DDBJ whole genome shotgun (WGS) entry which is preliminary data.</text>
</comment>
<dbReference type="PANTHER" id="PTHR38733">
    <property type="entry name" value="PROTEIN MCRC"/>
    <property type="match status" value="1"/>
</dbReference>
<dbReference type="RefSeq" id="WP_382365934.1">
    <property type="nucleotide sequence ID" value="NZ_JBHLWV010000028.1"/>
</dbReference>
<organism evidence="1 2">
    <name type="scientific">Gordonia phosphorivorans</name>
    <dbReference type="NCBI Taxonomy" id="1056982"/>
    <lineage>
        <taxon>Bacteria</taxon>
        <taxon>Bacillati</taxon>
        <taxon>Actinomycetota</taxon>
        <taxon>Actinomycetes</taxon>
        <taxon>Mycobacteriales</taxon>
        <taxon>Gordoniaceae</taxon>
        <taxon>Gordonia</taxon>
    </lineage>
</organism>
<name>A0ABV6HBS4_9ACTN</name>
<protein>
    <recommendedName>
        <fullName evidence="3">McrBC 5-methylcytosine restriction system component</fullName>
    </recommendedName>
</protein>
<dbReference type="InterPro" id="IPR019292">
    <property type="entry name" value="McrC"/>
</dbReference>
<evidence type="ECO:0000313" key="1">
    <source>
        <dbReference type="EMBL" id="MFC0316343.1"/>
    </source>
</evidence>
<dbReference type="Proteomes" id="UP001589783">
    <property type="component" value="Unassembled WGS sequence"/>
</dbReference>
<dbReference type="PANTHER" id="PTHR38733:SF1">
    <property type="entry name" value="TYPE IV METHYL-DIRECTED RESTRICTION ENZYME ECOKMCRBC"/>
    <property type="match status" value="1"/>
</dbReference>
<proteinExistence type="predicted"/>
<keyword evidence="2" id="KW-1185">Reference proteome</keyword>
<evidence type="ECO:0000313" key="2">
    <source>
        <dbReference type="Proteomes" id="UP001589783"/>
    </source>
</evidence>
<dbReference type="EMBL" id="JBHLWV010000028">
    <property type="protein sequence ID" value="MFC0316343.1"/>
    <property type="molecule type" value="Genomic_DNA"/>
</dbReference>